<protein>
    <submittedName>
        <fullName evidence="4">G2793 protein</fullName>
    </submittedName>
</protein>
<sequence>MVLKEEMQRLTQQLANGLLEAKVDMMRDNLNAARADATAKAALEKEISALKEQLAGQSERSLSADRESAPERPASAEEGKRGSKSPAELEKELESLQQTNKLLTDQIRSLQAKADAARQEAETVTAENSQLGAHLQLLESELDSARHLHATDSTEGSPRQSQLLPETMPHGLTPQHLDLPEVSGNIPATDDASPAFSLNENPAYDREGGFGSPARDDTHDRDSSETPADAQGHGAGTDAATPQQSEADFRFSNLKRKWHAEEGKYLSNELRRAQDLTVQQEMELEALRQQLASFTSGTPQGNEAEEQLETMRAELQALQLELEHARGQASSSAELHAAVYLICIPADKWGTEGKAQVDEEVSRLKGELEAARADTNQQAGKATAAEQRLSQHNEELARLRQEHEAEKQRLQAEASATGSRLAAAEASLAEAHQQAAALQDAAVKHEGDSQQSVERLAALQAELEKAHSQVSELQSALTTSRADAEEAKFGSAKALPPLEDALQQAKQQASSQKEQVKALTEQLEKAGKLHREHTEALQARIKDLTGAVEEAQVTTKKRDRQVGEAQGALVIAQAQISGLEQRIQELTDAHKQGAVASEARSGDELAKLRQELEASRAEADGHQHALQELSAQAKETQELRQKAEQTAFELAQEKDELTAELARATAAHAEERNSLKEKAERLQKATKQRRQELAEMQEKSSALHQRASAYDQTFQELQQARSELEQLRQLAAEHGPLVEELAAARAQVRELEKQRSQYDSMASRAVTAIESRMASIAKERDLLQEQVAVNKSAAVANEAMQMQLGNLQRELAAAQAAASAAGDSQQRAQAAEKAAADARLEAQNALAAAAAMEERVQAAEEEMDSVAGAVEEERARRLAAARAYAEELDTLGDRPSSTWPASVRTLVKQRESAAAEASTVAAKKEAAATEAALESDLQEAKDAAQHAKAEQRKAEAARDAAQAHCEGVSRELAEREAHLEEQLQGARAEASAVAEAQMAAATQAQERLEGHLAVLRATAADWQTRAEAAEKEVAQVKEKAWRMMEEKDAELRASKAGKNHGATESRGTDSPLPLSHSASLSAPQLDSSAGPQEALSSPGEQRPNSHASAGAMDPAGAQHGAHSDVDNLQKRVEALEKELAESENTHRLRDTAQAVAKQEIAELRRQNKREGLDLTYLKNVILRGFESGELSTKSSMLPVLARLLEFSPAELGRAMNPKARV</sequence>
<feature type="coiled-coil region" evidence="1">
    <location>
        <begin position="797"/>
        <end position="876"/>
    </location>
</feature>
<feature type="region of interest" description="Disordered" evidence="2">
    <location>
        <begin position="1047"/>
        <end position="1123"/>
    </location>
</feature>
<name>A0ABP1FL91_9CHLO</name>
<dbReference type="PANTHER" id="PTHR43941:SF1">
    <property type="entry name" value="STRUCTURAL MAINTENANCE OF CHROMOSOMES PROTEIN 2"/>
    <property type="match status" value="1"/>
</dbReference>
<dbReference type="SUPFAM" id="SSF57997">
    <property type="entry name" value="Tropomyosin"/>
    <property type="match status" value="1"/>
</dbReference>
<feature type="compositionally biased region" description="Basic and acidic residues" evidence="2">
    <location>
        <begin position="143"/>
        <end position="152"/>
    </location>
</feature>
<feature type="domain" description="GRIP" evidence="3">
    <location>
        <begin position="1167"/>
        <end position="1217"/>
    </location>
</feature>
<dbReference type="PROSITE" id="PS50913">
    <property type="entry name" value="GRIP"/>
    <property type="match status" value="1"/>
</dbReference>
<organism evidence="4 5">
    <name type="scientific">Coccomyxa viridis</name>
    <dbReference type="NCBI Taxonomy" id="1274662"/>
    <lineage>
        <taxon>Eukaryota</taxon>
        <taxon>Viridiplantae</taxon>
        <taxon>Chlorophyta</taxon>
        <taxon>core chlorophytes</taxon>
        <taxon>Trebouxiophyceae</taxon>
        <taxon>Trebouxiophyceae incertae sedis</taxon>
        <taxon>Coccomyxaceae</taxon>
        <taxon>Coccomyxa</taxon>
    </lineage>
</organism>
<feature type="compositionally biased region" description="Basic and acidic residues" evidence="2">
    <location>
        <begin position="938"/>
        <end position="958"/>
    </location>
</feature>
<feature type="compositionally biased region" description="Basic and acidic residues" evidence="2">
    <location>
        <begin position="967"/>
        <end position="981"/>
    </location>
</feature>
<evidence type="ECO:0000313" key="5">
    <source>
        <dbReference type="Proteomes" id="UP001497392"/>
    </source>
</evidence>
<keyword evidence="5" id="KW-1185">Reference proteome</keyword>
<feature type="region of interest" description="Disordered" evidence="2">
    <location>
        <begin position="401"/>
        <end position="427"/>
    </location>
</feature>
<dbReference type="InterPro" id="IPR000237">
    <property type="entry name" value="GRIP_dom"/>
</dbReference>
<feature type="compositionally biased region" description="Polar residues" evidence="2">
    <location>
        <begin position="1084"/>
        <end position="1107"/>
    </location>
</feature>
<accession>A0ABP1FL91</accession>
<feature type="compositionally biased region" description="Basic and acidic residues" evidence="2">
    <location>
        <begin position="203"/>
        <end position="224"/>
    </location>
</feature>
<keyword evidence="1" id="KW-0175">Coiled coil</keyword>
<proteinExistence type="predicted"/>
<dbReference type="SMART" id="SM00755">
    <property type="entry name" value="Grip"/>
    <property type="match status" value="1"/>
</dbReference>
<feature type="region of interest" description="Disordered" evidence="2">
    <location>
        <begin position="111"/>
        <end position="251"/>
    </location>
</feature>
<feature type="region of interest" description="Disordered" evidence="2">
    <location>
        <begin position="934"/>
        <end position="986"/>
    </location>
</feature>
<evidence type="ECO:0000256" key="1">
    <source>
        <dbReference type="SAM" id="Coils"/>
    </source>
</evidence>
<feature type="region of interest" description="Disordered" evidence="2">
    <location>
        <begin position="52"/>
        <end position="97"/>
    </location>
</feature>
<feature type="compositionally biased region" description="Polar residues" evidence="2">
    <location>
        <begin position="153"/>
        <end position="164"/>
    </location>
</feature>
<comment type="caution">
    <text evidence="4">The sequence shown here is derived from an EMBL/GenBank/DDBJ whole genome shotgun (WGS) entry which is preliminary data.</text>
</comment>
<evidence type="ECO:0000259" key="3">
    <source>
        <dbReference type="PROSITE" id="PS50913"/>
    </source>
</evidence>
<gene>
    <name evidence="4" type="primary">g2793</name>
    <name evidence="4" type="ORF">VP750_LOCUS2394</name>
</gene>
<feature type="compositionally biased region" description="Basic and acidic residues" evidence="2">
    <location>
        <begin position="401"/>
        <end position="410"/>
    </location>
</feature>
<dbReference type="Proteomes" id="UP001497392">
    <property type="component" value="Unassembled WGS sequence"/>
</dbReference>
<evidence type="ECO:0000256" key="2">
    <source>
        <dbReference type="SAM" id="MobiDB-lite"/>
    </source>
</evidence>
<evidence type="ECO:0000313" key="4">
    <source>
        <dbReference type="EMBL" id="CAL5220735.1"/>
    </source>
</evidence>
<feature type="coiled-coil region" evidence="1">
    <location>
        <begin position="270"/>
        <end position="328"/>
    </location>
</feature>
<feature type="compositionally biased region" description="Basic and acidic residues" evidence="2">
    <location>
        <begin position="62"/>
        <end position="94"/>
    </location>
</feature>
<feature type="compositionally biased region" description="Low complexity" evidence="2">
    <location>
        <begin position="1070"/>
        <end position="1083"/>
    </location>
</feature>
<reference evidence="4 5" key="1">
    <citation type="submission" date="2024-06" db="EMBL/GenBank/DDBJ databases">
        <authorList>
            <person name="Kraege A."/>
            <person name="Thomma B."/>
        </authorList>
    </citation>
    <scope>NUCLEOTIDE SEQUENCE [LARGE SCALE GENOMIC DNA]</scope>
</reference>
<dbReference type="PANTHER" id="PTHR43941">
    <property type="entry name" value="STRUCTURAL MAINTENANCE OF CHROMOSOMES PROTEIN 2"/>
    <property type="match status" value="1"/>
</dbReference>
<dbReference type="Pfam" id="PF01465">
    <property type="entry name" value="GRIP"/>
    <property type="match status" value="1"/>
</dbReference>
<dbReference type="EMBL" id="CAXHTA020000004">
    <property type="protein sequence ID" value="CAL5220735.1"/>
    <property type="molecule type" value="Genomic_DNA"/>
</dbReference>